<dbReference type="Gene3D" id="1.20.1070.10">
    <property type="entry name" value="Rhodopsin 7-helix transmembrane proteins"/>
    <property type="match status" value="1"/>
</dbReference>
<dbReference type="RefSeq" id="NP_500948.2">
    <property type="nucleotide sequence ID" value="NM_068547.2"/>
</dbReference>
<protein>
    <submittedName>
        <fullName evidence="7">G-protein coupled receptors family 1 profile domain-containing protein</fullName>
    </submittedName>
</protein>
<evidence type="ECO:0000256" key="2">
    <source>
        <dbReference type="ARBA" id="ARBA00022692"/>
    </source>
</evidence>
<gene>
    <name evidence="7 9" type="primary">srv-29</name>
    <name evidence="7" type="ORF">CELE_T13A10.6</name>
    <name evidence="9" type="ORF">T13A10.6</name>
</gene>
<dbReference type="InterPro" id="IPR052665">
    <property type="entry name" value="Neuropeptide-GPCR"/>
</dbReference>
<feature type="transmembrane region" description="Helical" evidence="5">
    <location>
        <begin position="6"/>
        <end position="31"/>
    </location>
</feature>
<dbReference type="AGR" id="WB:WBGene00005740"/>
<dbReference type="EMBL" id="BX284604">
    <property type="protein sequence ID" value="CCD72059.1"/>
    <property type="molecule type" value="Genomic_DNA"/>
</dbReference>
<dbReference type="AlphaFoldDB" id="Q22444"/>
<dbReference type="eggNOG" id="ENOG502TGNG">
    <property type="taxonomic scope" value="Eukaryota"/>
</dbReference>
<dbReference type="Proteomes" id="UP000001940">
    <property type="component" value="Chromosome IV"/>
</dbReference>
<evidence type="ECO:0000256" key="1">
    <source>
        <dbReference type="ARBA" id="ARBA00004370"/>
    </source>
</evidence>
<feature type="transmembrane region" description="Helical" evidence="5">
    <location>
        <begin position="43"/>
        <end position="64"/>
    </location>
</feature>
<dbReference type="OMA" id="AWTYNSV"/>
<feature type="domain" description="G-protein coupled receptors family 1 profile" evidence="6">
    <location>
        <begin position="22"/>
        <end position="274"/>
    </location>
</feature>
<keyword evidence="2 5" id="KW-0812">Transmembrane</keyword>
<dbReference type="GeneID" id="188460"/>
<feature type="transmembrane region" description="Helical" evidence="5">
    <location>
        <begin position="217"/>
        <end position="237"/>
    </location>
</feature>
<keyword evidence="3 5" id="KW-1133">Transmembrane helix</keyword>
<dbReference type="KEGG" id="cel:CELE_T13A10.6"/>
<dbReference type="InterPro" id="IPR019426">
    <property type="entry name" value="7TM_GPCR_serpentine_rcpt_Srv"/>
</dbReference>
<feature type="transmembrane region" description="Helical" evidence="5">
    <location>
        <begin position="178"/>
        <end position="197"/>
    </location>
</feature>
<keyword evidence="8" id="KW-1185">Reference proteome</keyword>
<dbReference type="CTD" id="188460"/>
<dbReference type="PROSITE" id="PS50262">
    <property type="entry name" value="G_PROTEIN_RECEP_F1_2"/>
    <property type="match status" value="1"/>
</dbReference>
<dbReference type="GO" id="GO:0016020">
    <property type="term" value="C:membrane"/>
    <property type="evidence" value="ECO:0000318"/>
    <property type="project" value="GO_Central"/>
</dbReference>
<feature type="transmembrane region" description="Helical" evidence="5">
    <location>
        <begin position="98"/>
        <end position="120"/>
    </location>
</feature>
<dbReference type="FunCoup" id="Q22444">
    <property type="interactions" value="7"/>
</dbReference>
<dbReference type="PIR" id="T16850">
    <property type="entry name" value="T16850"/>
</dbReference>
<dbReference type="HOGENOM" id="CLU_055887_1_0_1"/>
<sequence length="316" mass="36418">MDNQLLWPLHGFYCVSIFTIPLYLMVLVCLLKLRCYSKTYVTTFYTILLQHCIADIIIMVNYIATWGLRTVPGIKDYYFKYQTFYIPAWTYNSVYYTLYIRCTGIVFLSINRFLVISAPYNRLTAIVQECSTWKIIAVYWIVPTLISIVVLKDAEIKYDSLDIMELVVSRGIITRNTLMALITVAITCLICVASYVIMWITLRKHSAGITKSVQRELLLAVQVFSLLCAFFIMFLYYLLQNYFSQTQNAGPVYTMRALYPIANGTLSYINPFCILLLNRDFSRQFMRTLKCAGVRVSEVKVSTATPLPIVVRGSIQ</sequence>
<dbReference type="PANTHER" id="PTHR24224">
    <property type="entry name" value="CARDIOACCELERATORY PEPTIDE RECEPTOR-RELATED"/>
    <property type="match status" value="1"/>
</dbReference>
<dbReference type="PhylomeDB" id="Q22444"/>
<accession>Q22444</accession>
<proteinExistence type="predicted"/>
<keyword evidence="4 5" id="KW-0472">Membrane</keyword>
<name>Q22444_CAEEL</name>
<feature type="transmembrane region" description="Helical" evidence="5">
    <location>
        <begin position="132"/>
        <end position="151"/>
    </location>
</feature>
<dbReference type="PaxDb" id="6239-T13A10.6"/>
<dbReference type="OrthoDB" id="5848887at2759"/>
<dbReference type="FunFam" id="1.20.1070.10:FF:000430">
    <property type="entry name" value="Serpentine Receptor, class V"/>
    <property type="match status" value="1"/>
</dbReference>
<evidence type="ECO:0000256" key="5">
    <source>
        <dbReference type="SAM" id="Phobius"/>
    </source>
</evidence>
<dbReference type="WormBase" id="T13A10.6">
    <property type="protein sequence ID" value="CE38105"/>
    <property type="gene ID" value="WBGene00005740"/>
    <property type="gene designation" value="srv-29"/>
</dbReference>
<evidence type="ECO:0000313" key="8">
    <source>
        <dbReference type="Proteomes" id="UP000001940"/>
    </source>
</evidence>
<dbReference type="InParanoid" id="Q22444"/>
<dbReference type="SMR" id="Q22444"/>
<feature type="transmembrane region" description="Helical" evidence="5">
    <location>
        <begin position="257"/>
        <end position="277"/>
    </location>
</feature>
<dbReference type="Pfam" id="PF10323">
    <property type="entry name" value="7TM_GPCR_Srv"/>
    <property type="match status" value="1"/>
</dbReference>
<evidence type="ECO:0000313" key="9">
    <source>
        <dbReference type="WormBase" id="T13A10.6"/>
    </source>
</evidence>
<evidence type="ECO:0000256" key="4">
    <source>
        <dbReference type="ARBA" id="ARBA00023136"/>
    </source>
</evidence>
<dbReference type="UCSC" id="T13A10.6">
    <property type="organism name" value="c. elegans"/>
</dbReference>
<keyword evidence="7" id="KW-0675">Receptor</keyword>
<evidence type="ECO:0000256" key="3">
    <source>
        <dbReference type="ARBA" id="ARBA00022989"/>
    </source>
</evidence>
<evidence type="ECO:0000259" key="6">
    <source>
        <dbReference type="PROSITE" id="PS50262"/>
    </source>
</evidence>
<dbReference type="SUPFAM" id="SSF81321">
    <property type="entry name" value="Family A G protein-coupled receptor-like"/>
    <property type="match status" value="1"/>
</dbReference>
<organism evidence="7 8">
    <name type="scientific">Caenorhabditis elegans</name>
    <dbReference type="NCBI Taxonomy" id="6239"/>
    <lineage>
        <taxon>Eukaryota</taxon>
        <taxon>Metazoa</taxon>
        <taxon>Ecdysozoa</taxon>
        <taxon>Nematoda</taxon>
        <taxon>Chromadorea</taxon>
        <taxon>Rhabditida</taxon>
        <taxon>Rhabditina</taxon>
        <taxon>Rhabditomorpha</taxon>
        <taxon>Rhabditoidea</taxon>
        <taxon>Rhabditidae</taxon>
        <taxon>Peloderinae</taxon>
        <taxon>Caenorhabditis</taxon>
    </lineage>
</organism>
<dbReference type="InterPro" id="IPR017452">
    <property type="entry name" value="GPCR_Rhodpsn_7TM"/>
</dbReference>
<reference evidence="7 8" key="1">
    <citation type="journal article" date="1998" name="Science">
        <title>Genome sequence of the nematode C. elegans: a platform for investigating biology.</title>
        <authorList>
            <consortium name="The C. elegans sequencing consortium"/>
            <person name="Sulson J.E."/>
            <person name="Waterston R."/>
        </authorList>
    </citation>
    <scope>NUCLEOTIDE SEQUENCE [LARGE SCALE GENOMIC DNA]</scope>
    <source>
        <strain evidence="7 8">Bristol N2</strain>
    </source>
</reference>
<dbReference type="PANTHER" id="PTHR24224:SF34">
    <property type="entry name" value="G-PROTEIN COUPLED RECEPTORS FAMILY 1 PROFILE DOMAIN-CONTAINING PROTEIN"/>
    <property type="match status" value="1"/>
</dbReference>
<comment type="subcellular location">
    <subcellularLocation>
        <location evidence="1">Membrane</location>
    </subcellularLocation>
</comment>
<evidence type="ECO:0000313" key="7">
    <source>
        <dbReference type="EMBL" id="CCD72059.1"/>
    </source>
</evidence>